<evidence type="ECO:0000313" key="4">
    <source>
        <dbReference type="Proteomes" id="UP001499993"/>
    </source>
</evidence>
<feature type="domain" description="NADP-dependent oxidoreductase" evidence="2">
    <location>
        <begin position="18"/>
        <end position="275"/>
    </location>
</feature>
<evidence type="ECO:0000313" key="3">
    <source>
        <dbReference type="EMBL" id="GAA4927081.1"/>
    </source>
</evidence>
<feature type="region of interest" description="Disordered" evidence="1">
    <location>
        <begin position="1"/>
        <end position="30"/>
    </location>
</feature>
<dbReference type="PANTHER" id="PTHR43638">
    <property type="entry name" value="OXIDOREDUCTASE, ALDO/KETO REDUCTASE FAMILY PROTEIN"/>
    <property type="match status" value="1"/>
</dbReference>
<dbReference type="Proteomes" id="UP001499993">
    <property type="component" value="Unassembled WGS sequence"/>
</dbReference>
<organism evidence="3 4">
    <name type="scientific">Streptomonospora halophila</name>
    <dbReference type="NCBI Taxonomy" id="427369"/>
    <lineage>
        <taxon>Bacteria</taxon>
        <taxon>Bacillati</taxon>
        <taxon>Actinomycetota</taxon>
        <taxon>Actinomycetes</taxon>
        <taxon>Streptosporangiales</taxon>
        <taxon>Nocardiopsidaceae</taxon>
        <taxon>Streptomonospora</taxon>
    </lineage>
</organism>
<dbReference type="RefSeq" id="WP_344139628.1">
    <property type="nucleotide sequence ID" value="NZ_BAABIK010000001.1"/>
</dbReference>
<sequence length="288" mass="31247">MGRGDRGIALGPSQRVPPIGQGTWHMGERADRRADEVRALRAGIDAGMTLVDTAEMYGEGGAERVVGEAVAGRREEVVLVSKVYPSNAGRRRAKTACERSLSRLGTDIIDVYLLHWQGPVPLSETAAVMEELRDEGKIRHWGVSNFDTEAMERLWRVPAGQACVTDQVLYHLASRGIEYDLLPWCRGTAPGLPVMAYSPLAQGGAARRRILQDPVLGEIAAGRGVQPAQIALAWTVREGDVVAIPKAADPAHARQNAEALDIRLTSDELAALDKAFPPPTRRTPLEIL</sequence>
<dbReference type="SUPFAM" id="SSF51430">
    <property type="entry name" value="NAD(P)-linked oxidoreductase"/>
    <property type="match status" value="1"/>
</dbReference>
<dbReference type="PIRSF" id="PIRSF000097">
    <property type="entry name" value="AKR"/>
    <property type="match status" value="1"/>
</dbReference>
<reference evidence="4" key="1">
    <citation type="journal article" date="2019" name="Int. J. Syst. Evol. Microbiol.">
        <title>The Global Catalogue of Microorganisms (GCM) 10K type strain sequencing project: providing services to taxonomists for standard genome sequencing and annotation.</title>
        <authorList>
            <consortium name="The Broad Institute Genomics Platform"/>
            <consortium name="The Broad Institute Genome Sequencing Center for Infectious Disease"/>
            <person name="Wu L."/>
            <person name="Ma J."/>
        </authorList>
    </citation>
    <scope>NUCLEOTIDE SEQUENCE [LARGE SCALE GENOMIC DNA]</scope>
    <source>
        <strain evidence="4">JCM 18123</strain>
    </source>
</reference>
<dbReference type="PRINTS" id="PR00069">
    <property type="entry name" value="ALDKETRDTASE"/>
</dbReference>
<dbReference type="CDD" id="cd19138">
    <property type="entry name" value="AKR_YeaE"/>
    <property type="match status" value="1"/>
</dbReference>
<name>A0ABP9G9Y7_9ACTN</name>
<gene>
    <name evidence="3" type="primary">yeaE</name>
    <name evidence="3" type="ORF">GCM10023224_02450</name>
</gene>
<dbReference type="InterPro" id="IPR036812">
    <property type="entry name" value="NAD(P)_OxRdtase_dom_sf"/>
</dbReference>
<evidence type="ECO:0000259" key="2">
    <source>
        <dbReference type="Pfam" id="PF00248"/>
    </source>
</evidence>
<keyword evidence="4" id="KW-1185">Reference proteome</keyword>
<dbReference type="InterPro" id="IPR020471">
    <property type="entry name" value="AKR"/>
</dbReference>
<dbReference type="PANTHER" id="PTHR43638:SF3">
    <property type="entry name" value="ALDEHYDE REDUCTASE"/>
    <property type="match status" value="1"/>
</dbReference>
<evidence type="ECO:0000256" key="1">
    <source>
        <dbReference type="SAM" id="MobiDB-lite"/>
    </source>
</evidence>
<dbReference type="Gene3D" id="3.20.20.100">
    <property type="entry name" value="NADP-dependent oxidoreductase domain"/>
    <property type="match status" value="1"/>
</dbReference>
<protein>
    <submittedName>
        <fullName evidence="3">Methylglyoxal reductase YeaE</fullName>
    </submittedName>
</protein>
<comment type="caution">
    <text evidence="3">The sequence shown here is derived from an EMBL/GenBank/DDBJ whole genome shotgun (WGS) entry which is preliminary data.</text>
</comment>
<dbReference type="InterPro" id="IPR023210">
    <property type="entry name" value="NADP_OxRdtase_dom"/>
</dbReference>
<proteinExistence type="predicted"/>
<dbReference type="Pfam" id="PF00248">
    <property type="entry name" value="Aldo_ket_red"/>
    <property type="match status" value="1"/>
</dbReference>
<accession>A0ABP9G9Y7</accession>
<dbReference type="EMBL" id="BAABIK010000001">
    <property type="protein sequence ID" value="GAA4927081.1"/>
    <property type="molecule type" value="Genomic_DNA"/>
</dbReference>